<dbReference type="EMBL" id="CM043775">
    <property type="protein sequence ID" value="KAI4839637.1"/>
    <property type="molecule type" value="Genomic_DNA"/>
</dbReference>
<keyword evidence="2" id="KW-1185">Reference proteome</keyword>
<comment type="caution">
    <text evidence="1">The sequence shown here is derived from an EMBL/GenBank/DDBJ whole genome shotgun (WGS) entry which is preliminary data.</text>
</comment>
<reference evidence="1" key="1">
    <citation type="submission" date="2022-06" db="EMBL/GenBank/DDBJ databases">
        <title>The First Complete Genome of the Simian Malaria Parasite Plasmodium brasilianum.</title>
        <authorList>
            <person name="Bajic M."/>
            <person name="Ravishankar S."/>
        </authorList>
    </citation>
    <scope>NUCLEOTIDE SEQUENCE</scope>
    <source>
        <strain evidence="1">Bolivian I</strain>
    </source>
</reference>
<sequence>MYTLKQKMKILFFIIISIFMFLTWIYHFNNDKSTFNNSLNKNFILDRKLNIRTYRLLAKCTQPKHSSAEELNEKIENIGIHEKGDISNNEKRDKTIKKKSKESLLNNLEILKKSKKNKWWIFETKKYSRLEKKIFKEMDYIDFLKNNRTINDKTYKRIIRKKYRLRFALPVLLILLFITVFVIDFTMGLLCNNGGLWYHIGLWEYIKSLSSNVKDVLEHLPSWLRYCASWNTEHHITEQASKCKEFCALNNLFGIVMYFLPFIILGITLIITLIYYHIKVKKYEKIKFRKR</sequence>
<protein>
    <submittedName>
        <fullName evidence="1">Uncharacterized protein</fullName>
    </submittedName>
</protein>
<accession>A0ACB9YCE0</accession>
<gene>
    <name evidence="1" type="ORF">MKS88_002194</name>
</gene>
<organism evidence="1 2">
    <name type="scientific">Plasmodium brasilianum</name>
    <dbReference type="NCBI Taxonomy" id="5824"/>
    <lineage>
        <taxon>Eukaryota</taxon>
        <taxon>Sar</taxon>
        <taxon>Alveolata</taxon>
        <taxon>Apicomplexa</taxon>
        <taxon>Aconoidasida</taxon>
        <taxon>Haemosporida</taxon>
        <taxon>Plasmodiidae</taxon>
        <taxon>Plasmodium</taxon>
        <taxon>Plasmodium (Plasmodium)</taxon>
    </lineage>
</organism>
<dbReference type="Proteomes" id="UP001056978">
    <property type="component" value="Chromosome 7"/>
</dbReference>
<evidence type="ECO:0000313" key="2">
    <source>
        <dbReference type="Proteomes" id="UP001056978"/>
    </source>
</evidence>
<name>A0ACB9YCE0_PLABR</name>
<proteinExistence type="predicted"/>
<evidence type="ECO:0000313" key="1">
    <source>
        <dbReference type="EMBL" id="KAI4839637.1"/>
    </source>
</evidence>